<dbReference type="GO" id="GO:0000145">
    <property type="term" value="C:exocyst"/>
    <property type="evidence" value="ECO:0007669"/>
    <property type="project" value="TreeGrafter"/>
</dbReference>
<reference evidence="9" key="1">
    <citation type="journal article" date="2010" name="Genome Biol.">
        <title>Genome sequence of the necrotrophic plant pathogen Pythium ultimum reveals original pathogenicity mechanisms and effector repertoire.</title>
        <authorList>
            <person name="Levesque C.A."/>
            <person name="Brouwer H."/>
            <person name="Cano L."/>
            <person name="Hamilton J.P."/>
            <person name="Holt C."/>
            <person name="Huitema E."/>
            <person name="Raffaele S."/>
            <person name="Robideau G.P."/>
            <person name="Thines M."/>
            <person name="Win J."/>
            <person name="Zerillo M.M."/>
            <person name="Beakes G.W."/>
            <person name="Boore J.L."/>
            <person name="Busam D."/>
            <person name="Dumas B."/>
            <person name="Ferriera S."/>
            <person name="Fuerstenberg S.I."/>
            <person name="Gachon C.M."/>
            <person name="Gaulin E."/>
            <person name="Govers F."/>
            <person name="Grenville-Briggs L."/>
            <person name="Horner N."/>
            <person name="Hostetler J."/>
            <person name="Jiang R.H."/>
            <person name="Johnson J."/>
            <person name="Krajaejun T."/>
            <person name="Lin H."/>
            <person name="Meijer H.J."/>
            <person name="Moore B."/>
            <person name="Morris P."/>
            <person name="Phuntmart V."/>
            <person name="Puiu D."/>
            <person name="Shetty J."/>
            <person name="Stajich J.E."/>
            <person name="Tripathy S."/>
            <person name="Wawra S."/>
            <person name="van West P."/>
            <person name="Whitty B.R."/>
            <person name="Coutinho P.M."/>
            <person name="Henrissat B."/>
            <person name="Martin F."/>
            <person name="Thomas P.D."/>
            <person name="Tyler B.M."/>
            <person name="De Vries R.P."/>
            <person name="Kamoun S."/>
            <person name="Yandell M."/>
            <person name="Tisserat N."/>
            <person name="Buell C.R."/>
        </authorList>
    </citation>
    <scope>NUCLEOTIDE SEQUENCE</scope>
    <source>
        <strain evidence="9">DAOM:BR144</strain>
    </source>
</reference>
<dbReference type="InterPro" id="IPR048625">
    <property type="entry name" value="Sec10_N"/>
</dbReference>
<dbReference type="Pfam" id="PF07393">
    <property type="entry name" value="Sec10_HB"/>
    <property type="match status" value="2"/>
</dbReference>
<proteinExistence type="inferred from homology"/>
<protein>
    <submittedName>
        <fullName evidence="8">Uncharacterized protein</fullName>
    </submittedName>
</protein>
<dbReference type="PANTHER" id="PTHR12100">
    <property type="entry name" value="SEC10"/>
    <property type="match status" value="1"/>
</dbReference>
<sequence length="883" mass="99227">MTTEKDGLYESSSRASGGAPQADESRIPELTSVSSRPGSSGVRSAELEKLLNSWGTLPSRTATSNQSHNNHASSTSSVLKDADNEYDAEKMVDELLASTWEPVQLRKASVLQMAGGKPARDKCASFKQQTHSMNELQNVLQESIERLIKHRQVISDHIAALEKENQQVSSKFQDGLKNPEQLLNQICVQMEDLEERFTKVSSTAVVIGDRLQSLDQERTRVLETDEMMEALIALNDPSSKLTKSSNRLFNTLQDPNQLHEASRVIKKMCIFSTELSSPMISHAVAEIERLSQTIENDLLNEFSEAQEKENEKEMAKCAASLIEYNDKEKVADRYVWNVMKDQLARNMSFTAISSLDPIQDLESLFSRIAAICKEQFAMIHNVFPASTCNSIRELLVERMFNDPAFGIFSYLDQFLATSRQPPMSQTAELNSATSLSEDADLEYVRLLCGAYEKTCALTSAIENMNAPTTSPQVSSLSATVAKRSTPATANINDMEDEDVFDADRERMRTFLSLQLHSLFGSHRQRYFRTELDLTQRQFASIFNEVKFPQQLTAKQKAAATKSKHTGASSAANALPSTHSSASNASSSSFEKDGFFAAPEVSLIYYETLLGIAEGEVVPEKYMLALKDTVGRCDFVLKDSELRGELITKLFSSFVVSFGDEYLGMILRRIEFLEEQFETMISPLLSDSPTQFTICYESKRRSVDKLERTIASALQQVFAVVEKRISVIFSTTQDKSDFIGSDTNMSLSCSRACRKCVEYLQPLVTTICNVLLEENRERFLIALSTIFKDLYLQHLQKYRFDPDGACMLLRDVNAYRQIFRSFRHSAIDDAFDILHEVANIFALPPENLAGFIRDGKLASLSKQSLQDIVKRRWDYKTSADKIML</sequence>
<name>K3X0L5_GLOUD</name>
<dbReference type="eggNOG" id="KOG3745">
    <property type="taxonomic scope" value="Eukaryota"/>
</dbReference>
<reference evidence="9" key="2">
    <citation type="submission" date="2010-04" db="EMBL/GenBank/DDBJ databases">
        <authorList>
            <person name="Buell R."/>
            <person name="Hamilton J."/>
            <person name="Hostetler J."/>
        </authorList>
    </citation>
    <scope>NUCLEOTIDE SEQUENCE [LARGE SCALE GENOMIC DNA]</scope>
    <source>
        <strain evidence="9">DAOM:BR144</strain>
    </source>
</reference>
<keyword evidence="9" id="KW-1185">Reference proteome</keyword>
<dbReference type="InParanoid" id="K3X0L5"/>
<keyword evidence="2" id="KW-0813">Transport</keyword>
<evidence type="ECO:0000313" key="9">
    <source>
        <dbReference type="Proteomes" id="UP000019132"/>
    </source>
</evidence>
<comment type="similarity">
    <text evidence="1">Belongs to the SEC10 family.</text>
</comment>
<organism evidence="8 9">
    <name type="scientific">Globisporangium ultimum (strain ATCC 200006 / CBS 805.95 / DAOM BR144)</name>
    <name type="common">Pythium ultimum</name>
    <dbReference type="NCBI Taxonomy" id="431595"/>
    <lineage>
        <taxon>Eukaryota</taxon>
        <taxon>Sar</taxon>
        <taxon>Stramenopiles</taxon>
        <taxon>Oomycota</taxon>
        <taxon>Peronosporomycetes</taxon>
        <taxon>Pythiales</taxon>
        <taxon>Pythiaceae</taxon>
        <taxon>Globisporangium</taxon>
    </lineage>
</organism>
<dbReference type="EnsemblProtists" id="PYU1_T010764">
    <property type="protein sequence ID" value="PYU1_T010764"/>
    <property type="gene ID" value="PYU1_G010741"/>
</dbReference>
<evidence type="ECO:0000259" key="6">
    <source>
        <dbReference type="Pfam" id="PF07393"/>
    </source>
</evidence>
<dbReference type="OMA" id="PLCKHHY"/>
<dbReference type="InterPro" id="IPR048627">
    <property type="entry name" value="Sec10_HB"/>
</dbReference>
<dbReference type="Pfam" id="PF20667">
    <property type="entry name" value="Sec10_N"/>
    <property type="match status" value="1"/>
</dbReference>
<dbReference type="EMBL" id="GL376592">
    <property type="status" value="NOT_ANNOTATED_CDS"/>
    <property type="molecule type" value="Genomic_DNA"/>
</dbReference>
<evidence type="ECO:0000256" key="1">
    <source>
        <dbReference type="ARBA" id="ARBA00006572"/>
    </source>
</evidence>
<dbReference type="Proteomes" id="UP000019132">
    <property type="component" value="Unassembled WGS sequence"/>
</dbReference>
<feature type="domain" description="Exocyst complex component Sec10-like alpha-helical bundle" evidence="6">
    <location>
        <begin position="261"/>
        <end position="588"/>
    </location>
</feature>
<evidence type="ECO:0000256" key="5">
    <source>
        <dbReference type="SAM" id="MobiDB-lite"/>
    </source>
</evidence>
<feature type="compositionally biased region" description="Low complexity" evidence="5">
    <location>
        <begin position="32"/>
        <end position="44"/>
    </location>
</feature>
<evidence type="ECO:0000256" key="3">
    <source>
        <dbReference type="ARBA" id="ARBA00022483"/>
    </source>
</evidence>
<dbReference type="AlphaFoldDB" id="K3X0L5"/>
<dbReference type="STRING" id="431595.K3X0L5"/>
<feature type="region of interest" description="Disordered" evidence="5">
    <location>
        <begin position="556"/>
        <end position="588"/>
    </location>
</feature>
<evidence type="ECO:0000256" key="4">
    <source>
        <dbReference type="ARBA" id="ARBA00023054"/>
    </source>
</evidence>
<reference evidence="8" key="3">
    <citation type="submission" date="2015-02" db="UniProtKB">
        <authorList>
            <consortium name="EnsemblProtists"/>
        </authorList>
    </citation>
    <scope>IDENTIFICATION</scope>
    <source>
        <strain evidence="8">DAOM BR144</strain>
    </source>
</reference>
<feature type="compositionally biased region" description="Low complexity" evidence="5">
    <location>
        <begin position="579"/>
        <end position="588"/>
    </location>
</feature>
<dbReference type="PANTHER" id="PTHR12100:SF0">
    <property type="entry name" value="EXOCYST COMPLEX COMPONENT 5"/>
    <property type="match status" value="1"/>
</dbReference>
<keyword evidence="3" id="KW-0268">Exocytosis</keyword>
<dbReference type="GO" id="GO:0006893">
    <property type="term" value="P:Golgi to plasma membrane transport"/>
    <property type="evidence" value="ECO:0007669"/>
    <property type="project" value="TreeGrafter"/>
</dbReference>
<dbReference type="HOGENOM" id="CLU_017067_0_0_1"/>
<evidence type="ECO:0000256" key="2">
    <source>
        <dbReference type="ARBA" id="ARBA00022448"/>
    </source>
</evidence>
<feature type="compositionally biased region" description="Polar residues" evidence="5">
    <location>
        <begin position="58"/>
        <end position="78"/>
    </location>
</feature>
<evidence type="ECO:0000259" key="7">
    <source>
        <dbReference type="Pfam" id="PF20667"/>
    </source>
</evidence>
<accession>K3X0L5</accession>
<feature type="domain" description="Exocyst complex component Sec10 N-terminal" evidence="7">
    <location>
        <begin position="141"/>
        <end position="242"/>
    </location>
</feature>
<feature type="domain" description="Exocyst complex component Sec10-like alpha-helical bundle" evidence="6">
    <location>
        <begin position="669"/>
        <end position="878"/>
    </location>
</feature>
<dbReference type="InterPro" id="IPR009976">
    <property type="entry name" value="Sec10-like"/>
</dbReference>
<feature type="region of interest" description="Disordered" evidence="5">
    <location>
        <begin position="1"/>
        <end position="46"/>
    </location>
</feature>
<dbReference type="GO" id="GO:0006887">
    <property type="term" value="P:exocytosis"/>
    <property type="evidence" value="ECO:0007669"/>
    <property type="project" value="UniProtKB-KW"/>
</dbReference>
<feature type="compositionally biased region" description="Polar residues" evidence="5">
    <location>
        <begin position="566"/>
        <end position="578"/>
    </location>
</feature>
<dbReference type="VEuPathDB" id="FungiDB:PYU1_G010741"/>
<feature type="region of interest" description="Disordered" evidence="5">
    <location>
        <begin position="58"/>
        <end position="80"/>
    </location>
</feature>
<evidence type="ECO:0000313" key="8">
    <source>
        <dbReference type="EnsemblProtists" id="PYU1_T010764"/>
    </source>
</evidence>
<keyword evidence="4" id="KW-0175">Coiled coil</keyword>